<keyword evidence="4" id="KW-1185">Reference proteome</keyword>
<comment type="similarity">
    <text evidence="1 2">Belongs to the RNase T2 family.</text>
</comment>
<dbReference type="SUPFAM" id="SSF55895">
    <property type="entry name" value="Ribonuclease Rh-like"/>
    <property type="match status" value="1"/>
</dbReference>
<evidence type="ECO:0000256" key="1">
    <source>
        <dbReference type="ARBA" id="ARBA00007469"/>
    </source>
</evidence>
<dbReference type="AlphaFoldDB" id="A0AAU9JGW9"/>
<gene>
    <name evidence="3" type="ORF">BSTOLATCC_MIC40573</name>
</gene>
<dbReference type="Pfam" id="PF00445">
    <property type="entry name" value="Ribonuclease_T2"/>
    <property type="match status" value="1"/>
</dbReference>
<name>A0AAU9JGW9_9CILI</name>
<proteinExistence type="inferred from homology"/>
<dbReference type="PROSITE" id="PS00530">
    <property type="entry name" value="RNASE_T2_1"/>
    <property type="match status" value="1"/>
</dbReference>
<dbReference type="EMBL" id="CAJZBQ010000040">
    <property type="protein sequence ID" value="CAG9326139.1"/>
    <property type="molecule type" value="Genomic_DNA"/>
</dbReference>
<dbReference type="PANTHER" id="PTHR11240:SF22">
    <property type="entry name" value="RIBONUCLEASE T2"/>
    <property type="match status" value="1"/>
</dbReference>
<dbReference type="InterPro" id="IPR018188">
    <property type="entry name" value="RNase_T2_His_AS_1"/>
</dbReference>
<evidence type="ECO:0000313" key="4">
    <source>
        <dbReference type="Proteomes" id="UP001162131"/>
    </source>
</evidence>
<organism evidence="3 4">
    <name type="scientific">Blepharisma stoltei</name>
    <dbReference type="NCBI Taxonomy" id="1481888"/>
    <lineage>
        <taxon>Eukaryota</taxon>
        <taxon>Sar</taxon>
        <taxon>Alveolata</taxon>
        <taxon>Ciliophora</taxon>
        <taxon>Postciliodesmatophora</taxon>
        <taxon>Heterotrichea</taxon>
        <taxon>Heterotrichida</taxon>
        <taxon>Blepharismidae</taxon>
        <taxon>Blepharisma</taxon>
    </lineage>
</organism>
<reference evidence="3" key="1">
    <citation type="submission" date="2021-09" db="EMBL/GenBank/DDBJ databases">
        <authorList>
            <consortium name="AG Swart"/>
            <person name="Singh M."/>
            <person name="Singh A."/>
            <person name="Seah K."/>
            <person name="Emmerich C."/>
        </authorList>
    </citation>
    <scope>NUCLEOTIDE SEQUENCE</scope>
    <source>
        <strain evidence="3">ATCC30299</strain>
    </source>
</reference>
<dbReference type="PANTHER" id="PTHR11240">
    <property type="entry name" value="RIBONUCLEASE T2"/>
    <property type="match status" value="1"/>
</dbReference>
<dbReference type="GO" id="GO:0003723">
    <property type="term" value="F:RNA binding"/>
    <property type="evidence" value="ECO:0007669"/>
    <property type="project" value="InterPro"/>
</dbReference>
<dbReference type="Proteomes" id="UP001162131">
    <property type="component" value="Unassembled WGS sequence"/>
</dbReference>
<protein>
    <submittedName>
        <fullName evidence="3">Uncharacterized protein</fullName>
    </submittedName>
</protein>
<dbReference type="GO" id="GO:0006401">
    <property type="term" value="P:RNA catabolic process"/>
    <property type="evidence" value="ECO:0007669"/>
    <property type="project" value="UniProtKB-ARBA"/>
</dbReference>
<dbReference type="InterPro" id="IPR036430">
    <property type="entry name" value="RNase_T2-like_sf"/>
</dbReference>
<dbReference type="InterPro" id="IPR001568">
    <property type="entry name" value="RNase_T2-like"/>
</dbReference>
<dbReference type="Gene3D" id="3.90.730.10">
    <property type="entry name" value="Ribonuclease T2-like"/>
    <property type="match status" value="1"/>
</dbReference>
<dbReference type="InterPro" id="IPR033130">
    <property type="entry name" value="RNase_T2_His_AS_2"/>
</dbReference>
<accession>A0AAU9JGW9</accession>
<evidence type="ECO:0000313" key="3">
    <source>
        <dbReference type="EMBL" id="CAG9326139.1"/>
    </source>
</evidence>
<comment type="caution">
    <text evidence="3">The sequence shown here is derived from an EMBL/GenBank/DDBJ whole genome shotgun (WGS) entry which is preliminary data.</text>
</comment>
<evidence type="ECO:0000256" key="2">
    <source>
        <dbReference type="RuleBase" id="RU004328"/>
    </source>
</evidence>
<sequence>MLAILVSLFTSALAGPEFLQAGVSATYNIFTIEWKPTMCMTTKCQSGYYGLNFNIHGLWPSVASGTQPQYCTSSYSFSVNSTTQAAIQQCWLSDSETPLSFWEHEWEKHGVCMNPAVPSNTYFADAAQLFNQLGVLNLLAAKGIKPSNSQTVSKNTFYGAFSNAINIQCFESSGKYYIENVLLCYDNSLKQIDCTKASTNCGDSFYFPSSTSAHEQL</sequence>
<dbReference type="PROSITE" id="PS00531">
    <property type="entry name" value="RNASE_T2_2"/>
    <property type="match status" value="1"/>
</dbReference>
<dbReference type="GO" id="GO:0033897">
    <property type="term" value="F:ribonuclease T2 activity"/>
    <property type="evidence" value="ECO:0007669"/>
    <property type="project" value="InterPro"/>
</dbReference>